<feature type="transmembrane region" description="Helical" evidence="6">
    <location>
        <begin position="384"/>
        <end position="411"/>
    </location>
</feature>
<dbReference type="PANTHER" id="PTHR42829">
    <property type="entry name" value="NADH-UBIQUINONE OXIDOREDUCTASE CHAIN 5"/>
    <property type="match status" value="1"/>
</dbReference>
<evidence type="ECO:0000256" key="3">
    <source>
        <dbReference type="ARBA" id="ARBA00022989"/>
    </source>
</evidence>
<dbReference type="GO" id="GO:0008137">
    <property type="term" value="F:NADH dehydrogenase (ubiquinone) activity"/>
    <property type="evidence" value="ECO:0007669"/>
    <property type="project" value="InterPro"/>
</dbReference>
<comment type="caution">
    <text evidence="9">The sequence shown here is derived from an EMBL/GenBank/DDBJ whole genome shotgun (WGS) entry which is preliminary data.</text>
</comment>
<dbReference type="AlphaFoldDB" id="A0A5C8PQ52"/>
<dbReference type="InterPro" id="IPR001750">
    <property type="entry name" value="ND/Mrp_TM"/>
</dbReference>
<evidence type="ECO:0000256" key="4">
    <source>
        <dbReference type="ARBA" id="ARBA00023136"/>
    </source>
</evidence>
<dbReference type="GO" id="GO:0015990">
    <property type="term" value="P:electron transport coupled proton transport"/>
    <property type="evidence" value="ECO:0007669"/>
    <property type="project" value="TreeGrafter"/>
</dbReference>
<feature type="transmembrane region" description="Helical" evidence="6">
    <location>
        <begin position="473"/>
        <end position="497"/>
    </location>
</feature>
<dbReference type="PRINTS" id="PR01434">
    <property type="entry name" value="NADHDHGNASE5"/>
</dbReference>
<feature type="transmembrane region" description="Helical" evidence="6">
    <location>
        <begin position="314"/>
        <end position="340"/>
    </location>
</feature>
<dbReference type="Gene3D" id="1.20.5.2700">
    <property type="match status" value="1"/>
</dbReference>
<feature type="transmembrane region" description="Helical" evidence="6">
    <location>
        <begin position="527"/>
        <end position="548"/>
    </location>
</feature>
<comment type="subcellular location">
    <subcellularLocation>
        <location evidence="1">Endomembrane system</location>
        <topology evidence="1">Multi-pass membrane protein</topology>
    </subcellularLocation>
    <subcellularLocation>
        <location evidence="5">Membrane</location>
        <topology evidence="5">Multi-pass membrane protein</topology>
    </subcellularLocation>
</comment>
<feature type="transmembrane region" description="Helical" evidence="6">
    <location>
        <begin position="170"/>
        <end position="192"/>
    </location>
</feature>
<dbReference type="InterPro" id="IPR018393">
    <property type="entry name" value="NADHpl_OxRdtase_5_subgr"/>
</dbReference>
<dbReference type="PANTHER" id="PTHR42829:SF2">
    <property type="entry name" value="NADH-UBIQUINONE OXIDOREDUCTASE CHAIN 5"/>
    <property type="match status" value="1"/>
</dbReference>
<keyword evidence="3 6" id="KW-1133">Transmembrane helix</keyword>
<dbReference type="GO" id="GO:0003954">
    <property type="term" value="F:NADH dehydrogenase activity"/>
    <property type="evidence" value="ECO:0007669"/>
    <property type="project" value="TreeGrafter"/>
</dbReference>
<dbReference type="PRINTS" id="PR01435">
    <property type="entry name" value="NPOXDRDTASE5"/>
</dbReference>
<feature type="transmembrane region" description="Helical" evidence="6">
    <location>
        <begin position="286"/>
        <end position="307"/>
    </location>
</feature>
<feature type="transmembrane region" description="Helical" evidence="6">
    <location>
        <begin position="256"/>
        <end position="274"/>
    </location>
</feature>
<feature type="transmembrane region" description="Helical" evidence="6">
    <location>
        <begin position="85"/>
        <end position="104"/>
    </location>
</feature>
<dbReference type="EMBL" id="VDUZ01000010">
    <property type="protein sequence ID" value="TXL76692.1"/>
    <property type="molecule type" value="Genomic_DNA"/>
</dbReference>
<feature type="transmembrane region" description="Helical" evidence="6">
    <location>
        <begin position="32"/>
        <end position="50"/>
    </location>
</feature>
<dbReference type="NCBIfam" id="NF005141">
    <property type="entry name" value="PRK06590.1"/>
    <property type="match status" value="1"/>
</dbReference>
<sequence length="655" mass="71402">MEFLVKAIVFLPLFAALIAGFAGRAIGDKGAQWVTTLALIASAVLSWIVFFKVGFDGAGGTYRIATWIVSGTFDGAWSVRVDTLTAVMLIVVTTVSAMVHLYSIGYMAEDPSIPRFMAYLSLFTFAMLMLVTADNLVQLFFGWEGVGLASYLLIGFWYDRPSANAAAIKAFLVNRVGDFGFALGIFAVYMMTGSVQFDAIFKLGPELAKQSFMFLGYEVPALTTICILLFIGACGKSAQLGLHTWLPDAMEGPTPVSALIHAATMVTAGVFMVARLSPLFELSPTALAVVTVVGASTAFFAATIGLTQWDIKRVVAYSTCSQLGYMFFACGVGAYGAGIFHLMTHAFFKALLFLGSGSVIHAMHHEQDMRHMGGLKDKIRQTHALMWIGTLSLAGIGIPFILGTGIGFAGFHSKDIILEAAWGAHSGVGFYAFWLGIAGAFMTAFYSCRLMFLTFYGQPHDRHHYEHAHESPAVMLVPLYVLAAGAVVAGIAGYSIFVGHGWEGFWRGAIAMESSKEALHHAHEAPWLVKLLPLVMAVAGILLSWWFYVGSKANLPQLVSATFAPIYRLFYNKWYFDELYDFLFVRPAWWIGRQFWKKGDIGIIDGVGPDGLAAGANRMSGILSRVQSGYLYHYAFAMLIGVAVLVSWYMLSHGR</sequence>
<reference evidence="9 10" key="1">
    <citation type="submission" date="2019-06" db="EMBL/GenBank/DDBJ databases">
        <title>New taxonomy in bacterial strain CC-CFT640, isolated from vineyard.</title>
        <authorList>
            <person name="Lin S.-Y."/>
            <person name="Tsai C.-F."/>
            <person name="Young C.-C."/>
        </authorList>
    </citation>
    <scope>NUCLEOTIDE SEQUENCE [LARGE SCALE GENOMIC DNA]</scope>
    <source>
        <strain evidence="9 10">CC-CFT640</strain>
    </source>
</reference>
<gene>
    <name evidence="9" type="primary">nuoL</name>
    <name evidence="9" type="ORF">FHP25_10860</name>
</gene>
<evidence type="ECO:0000256" key="2">
    <source>
        <dbReference type="ARBA" id="ARBA00022692"/>
    </source>
</evidence>
<protein>
    <submittedName>
        <fullName evidence="9">NADH-quinone oxidoreductase subunit L</fullName>
    </submittedName>
</protein>
<feature type="transmembrane region" description="Helical" evidence="6">
    <location>
        <begin position="139"/>
        <end position="158"/>
    </location>
</feature>
<organism evidence="9 10">
    <name type="scientific">Vineibacter terrae</name>
    <dbReference type="NCBI Taxonomy" id="2586908"/>
    <lineage>
        <taxon>Bacteria</taxon>
        <taxon>Pseudomonadati</taxon>
        <taxon>Pseudomonadota</taxon>
        <taxon>Alphaproteobacteria</taxon>
        <taxon>Hyphomicrobiales</taxon>
        <taxon>Vineibacter</taxon>
    </lineage>
</organism>
<dbReference type="InterPro" id="IPR001516">
    <property type="entry name" value="Proton_antipo_N"/>
</dbReference>
<evidence type="ECO:0000313" key="9">
    <source>
        <dbReference type="EMBL" id="TXL76692.1"/>
    </source>
</evidence>
<dbReference type="NCBIfam" id="TIGR01974">
    <property type="entry name" value="NDH_I_L"/>
    <property type="match status" value="1"/>
</dbReference>
<dbReference type="GO" id="GO:0016020">
    <property type="term" value="C:membrane"/>
    <property type="evidence" value="ECO:0007669"/>
    <property type="project" value="UniProtKB-SubCell"/>
</dbReference>
<evidence type="ECO:0000259" key="8">
    <source>
        <dbReference type="Pfam" id="PF00662"/>
    </source>
</evidence>
<keyword evidence="2 5" id="KW-0812">Transmembrane</keyword>
<accession>A0A5C8PQ52</accession>
<dbReference type="Pfam" id="PF00361">
    <property type="entry name" value="Proton_antipo_M"/>
    <property type="match status" value="1"/>
</dbReference>
<evidence type="ECO:0000256" key="6">
    <source>
        <dbReference type="SAM" id="Phobius"/>
    </source>
</evidence>
<evidence type="ECO:0000313" key="10">
    <source>
        <dbReference type="Proteomes" id="UP000321638"/>
    </source>
</evidence>
<name>A0A5C8PQ52_9HYPH</name>
<feature type="domain" description="NADH:quinone oxidoreductase/Mrp antiporter transmembrane" evidence="7">
    <location>
        <begin position="133"/>
        <end position="432"/>
    </location>
</feature>
<keyword evidence="4 6" id="KW-0472">Membrane</keyword>
<feature type="transmembrane region" description="Helical" evidence="6">
    <location>
        <begin position="431"/>
        <end position="452"/>
    </location>
</feature>
<evidence type="ECO:0000256" key="5">
    <source>
        <dbReference type="RuleBase" id="RU000320"/>
    </source>
</evidence>
<feature type="domain" description="NADH-Ubiquinone oxidoreductase (complex I) chain 5 N-terminal" evidence="8">
    <location>
        <begin position="67"/>
        <end position="117"/>
    </location>
</feature>
<feature type="transmembrane region" description="Helical" evidence="6">
    <location>
        <begin position="346"/>
        <end position="363"/>
    </location>
</feature>
<feature type="transmembrane region" description="Helical" evidence="6">
    <location>
        <begin position="631"/>
        <end position="651"/>
    </location>
</feature>
<evidence type="ECO:0000259" key="7">
    <source>
        <dbReference type="Pfam" id="PF00361"/>
    </source>
</evidence>
<evidence type="ECO:0000256" key="1">
    <source>
        <dbReference type="ARBA" id="ARBA00004127"/>
    </source>
</evidence>
<dbReference type="Proteomes" id="UP000321638">
    <property type="component" value="Unassembled WGS sequence"/>
</dbReference>
<dbReference type="InterPro" id="IPR003945">
    <property type="entry name" value="NU5C-like"/>
</dbReference>
<keyword evidence="10" id="KW-1185">Reference proteome</keyword>
<dbReference type="RefSeq" id="WP_147846954.1">
    <property type="nucleotide sequence ID" value="NZ_VDUZ01000010.1"/>
</dbReference>
<feature type="transmembrane region" description="Helical" evidence="6">
    <location>
        <begin position="212"/>
        <end position="235"/>
    </location>
</feature>
<proteinExistence type="predicted"/>
<dbReference type="OrthoDB" id="9811798at2"/>
<dbReference type="Pfam" id="PF00662">
    <property type="entry name" value="Proton_antipo_N"/>
    <property type="match status" value="1"/>
</dbReference>
<dbReference type="GO" id="GO:0012505">
    <property type="term" value="C:endomembrane system"/>
    <property type="evidence" value="ECO:0007669"/>
    <property type="project" value="UniProtKB-SubCell"/>
</dbReference>
<dbReference type="GO" id="GO:0042773">
    <property type="term" value="P:ATP synthesis coupled electron transport"/>
    <property type="evidence" value="ECO:0007669"/>
    <property type="project" value="InterPro"/>
</dbReference>
<feature type="transmembrane region" description="Helical" evidence="6">
    <location>
        <begin position="116"/>
        <end position="133"/>
    </location>
</feature>